<feature type="region of interest" description="Disordered" evidence="2">
    <location>
        <begin position="1"/>
        <end position="38"/>
    </location>
</feature>
<sequence length="381" mass="45185">METEIHKAKSSNPSVDSKTVQTPKEEDPIQVLEKKTSPLEASNIRERRKSDAPILTDRRVYHARLLNIPKYAKETLLLQQARKIKAKTVHIFNNHNEKQKGSVVLEFLSKKNKEFTLKHGINYHNQRLIWEEKTIEKKESFKQQDLKFKSEVVENNMRYEKERQEVSRESNMIVRAESNKIKEKNKVKEYTEGDRKKKAKIQLVEKVENLCSKYIEELKASLVQEIISQVKQEENLLQDKGKIDDFLELKLQELVDFGTREKFNLLGIVKMNIDSRQGKFIKINRSRYLDFWTNVEKDKKKRSGVKVLIDKKWAAHITKVQKRNPIVLRTIRTSLQKEVINAIATRKRDTYYILETLLPKRDQKYMDEWKNQDKNRSHLGR</sequence>
<comment type="caution">
    <text evidence="3">The sequence shown here is derived from an EMBL/GenBank/DDBJ whole genome shotgun (WGS) entry which is preliminary data.</text>
</comment>
<evidence type="ECO:0000313" key="3">
    <source>
        <dbReference type="EMBL" id="RIB24175.1"/>
    </source>
</evidence>
<keyword evidence="1" id="KW-0175">Coiled coil</keyword>
<gene>
    <name evidence="3" type="ORF">C2G38_2169258</name>
</gene>
<feature type="compositionally biased region" description="Polar residues" evidence="2">
    <location>
        <begin position="10"/>
        <end position="22"/>
    </location>
</feature>
<organism evidence="3 4">
    <name type="scientific">Gigaspora rosea</name>
    <dbReference type="NCBI Taxonomy" id="44941"/>
    <lineage>
        <taxon>Eukaryota</taxon>
        <taxon>Fungi</taxon>
        <taxon>Fungi incertae sedis</taxon>
        <taxon>Mucoromycota</taxon>
        <taxon>Glomeromycotina</taxon>
        <taxon>Glomeromycetes</taxon>
        <taxon>Diversisporales</taxon>
        <taxon>Gigasporaceae</taxon>
        <taxon>Gigaspora</taxon>
    </lineage>
</organism>
<feature type="coiled-coil region" evidence="1">
    <location>
        <begin position="149"/>
        <end position="179"/>
    </location>
</feature>
<feature type="compositionally biased region" description="Basic and acidic residues" evidence="2">
    <location>
        <begin position="23"/>
        <end position="38"/>
    </location>
</feature>
<keyword evidence="4" id="KW-1185">Reference proteome</keyword>
<proteinExistence type="predicted"/>
<dbReference type="EMBL" id="QKWP01000227">
    <property type="protein sequence ID" value="RIB24175.1"/>
    <property type="molecule type" value="Genomic_DNA"/>
</dbReference>
<accession>A0A397VNS4</accession>
<dbReference type="AlphaFoldDB" id="A0A397VNS4"/>
<reference evidence="3 4" key="1">
    <citation type="submission" date="2018-06" db="EMBL/GenBank/DDBJ databases">
        <title>Comparative genomics reveals the genomic features of Rhizophagus irregularis, R. cerebriforme, R. diaphanum and Gigaspora rosea, and their symbiotic lifestyle signature.</title>
        <authorList>
            <person name="Morin E."/>
            <person name="San Clemente H."/>
            <person name="Chen E.C.H."/>
            <person name="De La Providencia I."/>
            <person name="Hainaut M."/>
            <person name="Kuo A."/>
            <person name="Kohler A."/>
            <person name="Murat C."/>
            <person name="Tang N."/>
            <person name="Roy S."/>
            <person name="Loubradou J."/>
            <person name="Henrissat B."/>
            <person name="Grigoriev I.V."/>
            <person name="Corradi N."/>
            <person name="Roux C."/>
            <person name="Martin F.M."/>
        </authorList>
    </citation>
    <scope>NUCLEOTIDE SEQUENCE [LARGE SCALE GENOMIC DNA]</scope>
    <source>
        <strain evidence="3 4">DAOM 194757</strain>
    </source>
</reference>
<dbReference type="Proteomes" id="UP000266673">
    <property type="component" value="Unassembled WGS sequence"/>
</dbReference>
<evidence type="ECO:0000313" key="4">
    <source>
        <dbReference type="Proteomes" id="UP000266673"/>
    </source>
</evidence>
<evidence type="ECO:0000256" key="1">
    <source>
        <dbReference type="SAM" id="Coils"/>
    </source>
</evidence>
<name>A0A397VNS4_9GLOM</name>
<protein>
    <submittedName>
        <fullName evidence="3">Uncharacterized protein</fullName>
    </submittedName>
</protein>
<evidence type="ECO:0000256" key="2">
    <source>
        <dbReference type="SAM" id="MobiDB-lite"/>
    </source>
</evidence>